<keyword evidence="1" id="KW-0812">Transmembrane</keyword>
<protein>
    <submittedName>
        <fullName evidence="2">Uncharacterized protein</fullName>
    </submittedName>
</protein>
<sequence>MKKHKALRLFMIIHVIGIQITFMTMIFRENYDTNNYAALLALFLITLLLFGHKYVDLHHSEYAYEKIAVVVLIPIGAVITYTLNNIVGLGSVLSAGIVGTTASFIPKIKKQSRYLKKLPPALYCGAFIGMSSSEITPSIYFIIAAGMVAGLFYMFSKNLFLGVGGKLGTIAFAGVVTVSLIYWLSL</sequence>
<feature type="transmembrane region" description="Helical" evidence="1">
    <location>
        <begin position="33"/>
        <end position="51"/>
    </location>
</feature>
<evidence type="ECO:0000313" key="2">
    <source>
        <dbReference type="EMBL" id="SDF45675.1"/>
    </source>
</evidence>
<name>A0A1G7L8B2_9FLAO</name>
<keyword evidence="3" id="KW-1185">Reference proteome</keyword>
<organism evidence="2 3">
    <name type="scientific">Cellulophaga baltica</name>
    <dbReference type="NCBI Taxonomy" id="76594"/>
    <lineage>
        <taxon>Bacteria</taxon>
        <taxon>Pseudomonadati</taxon>
        <taxon>Bacteroidota</taxon>
        <taxon>Flavobacteriia</taxon>
        <taxon>Flavobacteriales</taxon>
        <taxon>Flavobacteriaceae</taxon>
        <taxon>Cellulophaga</taxon>
    </lineage>
</organism>
<dbReference type="AlphaFoldDB" id="A0A1G7L8B2"/>
<keyword evidence="1" id="KW-1133">Transmembrane helix</keyword>
<dbReference type="Proteomes" id="UP000182114">
    <property type="component" value="Unassembled WGS sequence"/>
</dbReference>
<dbReference type="eggNOG" id="ENOG5032U9N">
    <property type="taxonomic scope" value="Bacteria"/>
</dbReference>
<proteinExistence type="predicted"/>
<feature type="transmembrane region" description="Helical" evidence="1">
    <location>
        <begin position="7"/>
        <end position="27"/>
    </location>
</feature>
<feature type="transmembrane region" description="Helical" evidence="1">
    <location>
        <begin position="138"/>
        <end position="155"/>
    </location>
</feature>
<evidence type="ECO:0000313" key="3">
    <source>
        <dbReference type="Proteomes" id="UP000182114"/>
    </source>
</evidence>
<accession>A0A1G7L8B2</accession>
<keyword evidence="1" id="KW-0472">Membrane</keyword>
<reference evidence="3" key="1">
    <citation type="submission" date="2016-10" db="EMBL/GenBank/DDBJ databases">
        <authorList>
            <person name="Varghese N."/>
            <person name="Submissions S."/>
        </authorList>
    </citation>
    <scope>NUCLEOTIDE SEQUENCE [LARGE SCALE GENOMIC DNA]</scope>
    <source>
        <strain evidence="3">DSM 24729</strain>
    </source>
</reference>
<dbReference type="EMBL" id="FNBD01000016">
    <property type="protein sequence ID" value="SDF45675.1"/>
    <property type="molecule type" value="Genomic_DNA"/>
</dbReference>
<gene>
    <name evidence="2" type="ORF">SAMN04487992_11635</name>
</gene>
<evidence type="ECO:0000256" key="1">
    <source>
        <dbReference type="SAM" id="Phobius"/>
    </source>
</evidence>
<feature type="transmembrane region" description="Helical" evidence="1">
    <location>
        <begin position="63"/>
        <end position="83"/>
    </location>
</feature>
<feature type="transmembrane region" description="Helical" evidence="1">
    <location>
        <begin position="167"/>
        <end position="185"/>
    </location>
</feature>
<dbReference type="RefSeq" id="WP_074539370.1">
    <property type="nucleotide sequence ID" value="NZ_FNBD01000016.1"/>
</dbReference>